<keyword evidence="3" id="KW-1185">Reference proteome</keyword>
<comment type="caution">
    <text evidence="2">The sequence shown here is derived from an EMBL/GenBank/DDBJ whole genome shotgun (WGS) entry which is preliminary data.</text>
</comment>
<feature type="coiled-coil region" evidence="1">
    <location>
        <begin position="124"/>
        <end position="158"/>
    </location>
</feature>
<feature type="coiled-coil region" evidence="1">
    <location>
        <begin position="45"/>
        <end position="90"/>
    </location>
</feature>
<sequence length="465" mass="52389">MASDTKRAAKRSQLTSPWQDFVKAFEKLTPLSKIIIEAETPVQDAQQLQAQIDDLISQISSLKAQHKEDLAVYERKIEDLDKTREILITDFQKKHIEWIEERNKSKAQAQKSYAAQIFAKDNELRTLCSEQKDLQNQISEMKQTLASTKAELEENSAAFVGTSELLRQAQSNIAILEDQIGFQKSSFRQISSELTDLQSNFHALSRHYFGKDLPPDTSQDGIFEEIIPLMKMLCQSIAVSNSPASKGSRIAAAEALITKVVCRNIFRTPFHPRSLDTTTLSKTCQWMTQSPQPARGIALHMQLAASMQPNEIEEIVKATTMEVLGLIAPLLQGREKSFAEELDALLIKAAQLWRRLQRTEFRVVADTIADEKSLASGENSAQKPSSQSQPSDFFRPYLIIFPRIMVDNETQTLHRGCVIWSSSRLALDAMQEAAKQLKRVQALQSQLKRTEVPRLGAESVSSRAW</sequence>
<gene>
    <name evidence="2" type="ORF">GOMPHAMPRED_007117</name>
</gene>
<accession>A0A8H3FVH8</accession>
<dbReference type="EMBL" id="CAJPDQ010000050">
    <property type="protein sequence ID" value="CAF9932996.1"/>
    <property type="molecule type" value="Genomic_DNA"/>
</dbReference>
<dbReference type="AlphaFoldDB" id="A0A8H3FVH8"/>
<name>A0A8H3FVH8_9LECA</name>
<keyword evidence="1" id="KW-0175">Coiled coil</keyword>
<protein>
    <submittedName>
        <fullName evidence="2">Uncharacterized protein</fullName>
    </submittedName>
</protein>
<evidence type="ECO:0000256" key="1">
    <source>
        <dbReference type="SAM" id="Coils"/>
    </source>
</evidence>
<dbReference type="OrthoDB" id="3555693at2759"/>
<reference evidence="2" key="1">
    <citation type="submission" date="2021-03" db="EMBL/GenBank/DDBJ databases">
        <authorList>
            <person name="Tagirdzhanova G."/>
        </authorList>
    </citation>
    <scope>NUCLEOTIDE SEQUENCE</scope>
</reference>
<organism evidence="2 3">
    <name type="scientific">Gomphillus americanus</name>
    <dbReference type="NCBI Taxonomy" id="1940652"/>
    <lineage>
        <taxon>Eukaryota</taxon>
        <taxon>Fungi</taxon>
        <taxon>Dikarya</taxon>
        <taxon>Ascomycota</taxon>
        <taxon>Pezizomycotina</taxon>
        <taxon>Lecanoromycetes</taxon>
        <taxon>OSLEUM clade</taxon>
        <taxon>Ostropomycetidae</taxon>
        <taxon>Ostropales</taxon>
        <taxon>Graphidaceae</taxon>
        <taxon>Gomphilloideae</taxon>
        <taxon>Gomphillus</taxon>
    </lineage>
</organism>
<proteinExistence type="predicted"/>
<evidence type="ECO:0000313" key="2">
    <source>
        <dbReference type="EMBL" id="CAF9932996.1"/>
    </source>
</evidence>
<evidence type="ECO:0000313" key="3">
    <source>
        <dbReference type="Proteomes" id="UP000664169"/>
    </source>
</evidence>
<dbReference type="Proteomes" id="UP000664169">
    <property type="component" value="Unassembled WGS sequence"/>
</dbReference>